<dbReference type="AlphaFoldDB" id="A0A841GPJ6"/>
<gene>
    <name evidence="2" type="ORF">HNQ61_000491</name>
</gene>
<dbReference type="RefSeq" id="WP_205761125.1">
    <property type="nucleotide sequence ID" value="NZ_JABDTL010000001.1"/>
</dbReference>
<dbReference type="EMBL" id="JACHIA010000001">
    <property type="protein sequence ID" value="MBB6068880.1"/>
    <property type="molecule type" value="Genomic_DNA"/>
</dbReference>
<keyword evidence="3" id="KW-1185">Reference proteome</keyword>
<dbReference type="Gene3D" id="3.40.710.10">
    <property type="entry name" value="DD-peptidase/beta-lactamase superfamily"/>
    <property type="match status" value="1"/>
</dbReference>
<dbReference type="PANTHER" id="PTHR43283:SF3">
    <property type="entry name" value="BETA-LACTAMASE FAMILY PROTEIN (AFU_ORTHOLOGUE AFUA_5G07500)"/>
    <property type="match status" value="1"/>
</dbReference>
<accession>A0A841GPJ6</accession>
<reference evidence="2 3" key="1">
    <citation type="submission" date="2020-08" db="EMBL/GenBank/DDBJ databases">
        <title>Genomic Encyclopedia of Type Strains, Phase IV (KMG-IV): sequencing the most valuable type-strain genomes for metagenomic binning, comparative biology and taxonomic classification.</title>
        <authorList>
            <person name="Goeker M."/>
        </authorList>
    </citation>
    <scope>NUCLEOTIDE SEQUENCE [LARGE SCALE GENOMIC DNA]</scope>
    <source>
        <strain evidence="2 3">DSM 29007</strain>
    </source>
</reference>
<organism evidence="2 3">
    <name type="scientific">Longimicrobium terrae</name>
    <dbReference type="NCBI Taxonomy" id="1639882"/>
    <lineage>
        <taxon>Bacteria</taxon>
        <taxon>Pseudomonadati</taxon>
        <taxon>Gemmatimonadota</taxon>
        <taxon>Longimicrobiia</taxon>
        <taxon>Longimicrobiales</taxon>
        <taxon>Longimicrobiaceae</taxon>
        <taxon>Longimicrobium</taxon>
    </lineage>
</organism>
<sequence length="401" mass="43636">MSGGGLVKPRLRRMHEVLSGHVERGEMPGLVALVSRGGDVHVEVLGRQSLHLSAPMRRDTIFRIASLTKPVTAAAAMILVEECRIRLDDAIYPWLPELAGRRVLRSLASPLDDTVPATRSITLRDLLTSRMGFGSVMAMPDTYPIQARIRDLRIGGDRPPLPSDAPPMDEWLRALGSLPLMAQPGERWMYHVSMDVLGALIARVSGQTLGAFLRDRLFGPLGMDDTAFHVPADKLPRLAGFYCFDREAGALVPFDSEERSAWADEPAFQTGAGGLVSTVDDCFAFQRMLLNRGRHGNEQILSPATVALMTADHVAPGERAGAEIFFGASSSWAFGMAVDVRRTDLHRTPGRFGWDGGYGTSAYADPAEGLIGILLTQRLVDSPEPTRISTDFWTTAYGAIG</sequence>
<comment type="caution">
    <text evidence="2">The sequence shown here is derived from an EMBL/GenBank/DDBJ whole genome shotgun (WGS) entry which is preliminary data.</text>
</comment>
<dbReference type="PANTHER" id="PTHR43283">
    <property type="entry name" value="BETA-LACTAMASE-RELATED"/>
    <property type="match status" value="1"/>
</dbReference>
<protein>
    <submittedName>
        <fullName evidence="2">CubicO group peptidase (Beta-lactamase class C family)</fullName>
    </submittedName>
</protein>
<feature type="domain" description="Beta-lactamase-related" evidence="1">
    <location>
        <begin position="18"/>
        <end position="381"/>
    </location>
</feature>
<evidence type="ECO:0000259" key="1">
    <source>
        <dbReference type="Pfam" id="PF00144"/>
    </source>
</evidence>
<name>A0A841GPJ6_9BACT</name>
<dbReference type="InterPro" id="IPR050789">
    <property type="entry name" value="Diverse_Enzym_Activities"/>
</dbReference>
<dbReference type="Proteomes" id="UP000582837">
    <property type="component" value="Unassembled WGS sequence"/>
</dbReference>
<dbReference type="SUPFAM" id="SSF56601">
    <property type="entry name" value="beta-lactamase/transpeptidase-like"/>
    <property type="match status" value="1"/>
</dbReference>
<proteinExistence type="predicted"/>
<dbReference type="InterPro" id="IPR001466">
    <property type="entry name" value="Beta-lactam-related"/>
</dbReference>
<dbReference type="Pfam" id="PF00144">
    <property type="entry name" value="Beta-lactamase"/>
    <property type="match status" value="1"/>
</dbReference>
<evidence type="ECO:0000313" key="2">
    <source>
        <dbReference type="EMBL" id="MBB6068880.1"/>
    </source>
</evidence>
<dbReference type="InterPro" id="IPR012338">
    <property type="entry name" value="Beta-lactam/transpept-like"/>
</dbReference>
<evidence type="ECO:0000313" key="3">
    <source>
        <dbReference type="Proteomes" id="UP000582837"/>
    </source>
</evidence>